<dbReference type="InterPro" id="IPR001789">
    <property type="entry name" value="Sig_transdc_resp-reg_receiver"/>
</dbReference>
<keyword evidence="8" id="KW-0175">Coiled coil</keyword>
<dbReference type="AlphaFoldDB" id="A0A2W5NAQ6"/>
<keyword evidence="9" id="KW-0812">Transmembrane</keyword>
<dbReference type="InterPro" id="IPR036890">
    <property type="entry name" value="HATPase_C_sf"/>
</dbReference>
<keyword evidence="4" id="KW-0808">Transferase</keyword>
<dbReference type="InterPro" id="IPR007891">
    <property type="entry name" value="CHASE3"/>
</dbReference>
<dbReference type="Proteomes" id="UP000249082">
    <property type="component" value="Unassembled WGS sequence"/>
</dbReference>
<evidence type="ECO:0000256" key="5">
    <source>
        <dbReference type="ARBA" id="ARBA00022777"/>
    </source>
</evidence>
<dbReference type="CDD" id="cd19410">
    <property type="entry name" value="HK9-like_sensor"/>
    <property type="match status" value="1"/>
</dbReference>
<dbReference type="Gene3D" id="3.30.565.10">
    <property type="entry name" value="Histidine kinase-like ATPase, C-terminal domain"/>
    <property type="match status" value="1"/>
</dbReference>
<keyword evidence="6" id="KW-0902">Two-component regulatory system</keyword>
<dbReference type="InterPro" id="IPR003018">
    <property type="entry name" value="GAF"/>
</dbReference>
<evidence type="ECO:0000313" key="12">
    <source>
        <dbReference type="EMBL" id="PZQ50591.1"/>
    </source>
</evidence>
<sequence length="1166" mass="126900">MHSPYTQAAPAQQTLDGRGGIVPGGWRLGAGLAKPGLDPKTTFGLAVAILFFLASGTVAYFNVRVLRDDAQKIVHSHQVIVAMNGLLSAVQDAETGQRGFLLTGRESYLDPYRSALTEVGGQFASIARLTGDNPEQQGRLQPLRRHIDAKLAELRETIEARKSGGLEAALLLVASDRGKIEMDAIRAQLGLMQQEEARLREERLAEMEQAYRSAWASGVASCLLGIALTLVIGFLIRRAAIAAGHRQWLQSGQVALASAVLGDQPVEQLGENILAFLVKFVGAQAGAVFSGDGHHFRRIASYGVPADAGIVERFSLREGLLGQVAADGAPVLLADIPDSYLTIGSTFGSDKPRHLLIAPALADEVVHGVIELGFLQPVDEHVLAFLAEISNAMGVALRSARYRADLQHHAEELQVQSEELRVSNEELEEQGRALKESQVRLEHQQVELEQTNSQLEEQAQQLEHQRDDLARSNAAVELKAQELEQASRYKSDFLANMSHELRTPLNSLLILSKLLGDNPQANLSSEQVQYARTIETSGNDLLALINDILDLSKIEAGHLQIRPETVLLERLASDMRPVFQPVARERGLAFEIRVAPGCAATLDTDRQRLEQILKNLLSNAFKFTETGSVRLEIEPDGTQAGGLLFSVTDTGIGIPEDQQQAIFEAFRQADGTVNRKYGGTGLGLSISRELARLLGGTISLASVPGQGSRFTLRLPLACDPGLTGSAQIQPNGFAPMPAPPPAPVAAPTPTAPEPATLLRQVEDDRDTAALAQRVLLVVEDDSAFAGIVRDMAREMGFQCLVAGTADEALQLARSFRPHAVVLDIGLPDQSGLALLDRLKRDVETRHIPVHVVSGTDHTQTALSLGAIGYLMKPVKREDLSGVLETLAARLDSSTRRVLIVEDDPVQRDAVTRLLTSGEVETVAAATAAECLELLASQTFDCMVLDLALPDASGFTLLETLSREGAYAFPPVIVYTGHDLTPDDEQRLRRYSDSIIIKGARSPERLLDEVSLFLHQVVTELPPEQQTMIQQARNRDAILEGRRILVVEDDVRNVYSLTNILEPQGAVVEIARNGQEAIDALDRSAGDAGKRIDLVLMDVMMPVKDGLTATREIRRDPRWTKLPIITLTAKAMPDDQERFLEAGANDYMSKPLDVDKLLSLVRVWMPR</sequence>
<feature type="transmembrane region" description="Helical" evidence="9">
    <location>
        <begin position="43"/>
        <end position="63"/>
    </location>
</feature>
<dbReference type="CDD" id="cd17546">
    <property type="entry name" value="REC_hyHK_CKI1_RcsC-like"/>
    <property type="match status" value="1"/>
</dbReference>
<feature type="coiled-coil region" evidence="8">
    <location>
        <begin position="406"/>
        <end position="486"/>
    </location>
</feature>
<dbReference type="Gene3D" id="3.40.50.2300">
    <property type="match status" value="3"/>
</dbReference>
<evidence type="ECO:0000256" key="3">
    <source>
        <dbReference type="ARBA" id="ARBA00022553"/>
    </source>
</evidence>
<dbReference type="SMART" id="SM00065">
    <property type="entry name" value="GAF"/>
    <property type="match status" value="1"/>
</dbReference>
<dbReference type="Pfam" id="PF05227">
    <property type="entry name" value="CHASE3"/>
    <property type="match status" value="1"/>
</dbReference>
<dbReference type="InterPro" id="IPR003661">
    <property type="entry name" value="HisK_dim/P_dom"/>
</dbReference>
<feature type="domain" description="Response regulatory" evidence="11">
    <location>
        <begin position="1042"/>
        <end position="1164"/>
    </location>
</feature>
<dbReference type="Pfam" id="PF13185">
    <property type="entry name" value="GAF_2"/>
    <property type="match status" value="1"/>
</dbReference>
<dbReference type="EC" id="2.7.13.3" evidence="2"/>
<dbReference type="SMART" id="SM00448">
    <property type="entry name" value="REC"/>
    <property type="match status" value="3"/>
</dbReference>
<dbReference type="Gene3D" id="1.10.287.130">
    <property type="match status" value="1"/>
</dbReference>
<evidence type="ECO:0000256" key="1">
    <source>
        <dbReference type="ARBA" id="ARBA00000085"/>
    </source>
</evidence>
<feature type="domain" description="Response regulatory" evidence="11">
    <location>
        <begin position="774"/>
        <end position="887"/>
    </location>
</feature>
<dbReference type="PROSITE" id="PS50110">
    <property type="entry name" value="RESPONSE_REGULATORY"/>
    <property type="match status" value="3"/>
</dbReference>
<accession>A0A2W5NAQ6</accession>
<keyword evidence="9" id="KW-1133">Transmembrane helix</keyword>
<proteinExistence type="predicted"/>
<comment type="caution">
    <text evidence="12">The sequence shown here is derived from an EMBL/GenBank/DDBJ whole genome shotgun (WGS) entry which is preliminary data.</text>
</comment>
<dbReference type="InterPro" id="IPR011006">
    <property type="entry name" value="CheY-like_superfamily"/>
</dbReference>
<dbReference type="CDD" id="cd00082">
    <property type="entry name" value="HisKA"/>
    <property type="match status" value="1"/>
</dbReference>
<feature type="domain" description="Response regulatory" evidence="11">
    <location>
        <begin position="896"/>
        <end position="1012"/>
    </location>
</feature>
<dbReference type="SUPFAM" id="SSF55781">
    <property type="entry name" value="GAF domain-like"/>
    <property type="match status" value="1"/>
</dbReference>
<dbReference type="FunFam" id="3.30.565.10:FF:000010">
    <property type="entry name" value="Sensor histidine kinase RcsC"/>
    <property type="match status" value="1"/>
</dbReference>
<dbReference type="Gene3D" id="3.30.450.40">
    <property type="match status" value="1"/>
</dbReference>
<keyword evidence="5 12" id="KW-0418">Kinase</keyword>
<dbReference type="PANTHER" id="PTHR45339">
    <property type="entry name" value="HYBRID SIGNAL TRANSDUCTION HISTIDINE KINASE J"/>
    <property type="match status" value="1"/>
</dbReference>
<feature type="modified residue" description="4-aspartylphosphate" evidence="7">
    <location>
        <position position="1097"/>
    </location>
</feature>
<evidence type="ECO:0000256" key="6">
    <source>
        <dbReference type="ARBA" id="ARBA00023012"/>
    </source>
</evidence>
<evidence type="ECO:0000256" key="7">
    <source>
        <dbReference type="PROSITE-ProRule" id="PRU00169"/>
    </source>
</evidence>
<dbReference type="PRINTS" id="PR00344">
    <property type="entry name" value="BCTRLSENSOR"/>
</dbReference>
<dbReference type="InterPro" id="IPR003594">
    <property type="entry name" value="HATPase_dom"/>
</dbReference>
<dbReference type="Pfam" id="PF00072">
    <property type="entry name" value="Response_reg"/>
    <property type="match status" value="3"/>
</dbReference>
<evidence type="ECO:0000259" key="11">
    <source>
        <dbReference type="PROSITE" id="PS50110"/>
    </source>
</evidence>
<dbReference type="InterPro" id="IPR004358">
    <property type="entry name" value="Sig_transdc_His_kin-like_C"/>
</dbReference>
<dbReference type="CDD" id="cd00156">
    <property type="entry name" value="REC"/>
    <property type="match status" value="2"/>
</dbReference>
<dbReference type="GO" id="GO:0000155">
    <property type="term" value="F:phosphorelay sensor kinase activity"/>
    <property type="evidence" value="ECO:0007669"/>
    <property type="project" value="InterPro"/>
</dbReference>
<dbReference type="SUPFAM" id="SSF55874">
    <property type="entry name" value="ATPase domain of HSP90 chaperone/DNA topoisomerase II/histidine kinase"/>
    <property type="match status" value="1"/>
</dbReference>
<dbReference type="InterPro" id="IPR029016">
    <property type="entry name" value="GAF-like_dom_sf"/>
</dbReference>
<dbReference type="SMART" id="SM00388">
    <property type="entry name" value="HisKA"/>
    <property type="match status" value="1"/>
</dbReference>
<feature type="modified residue" description="4-aspartylphosphate" evidence="7">
    <location>
        <position position="945"/>
    </location>
</feature>
<dbReference type="InterPro" id="IPR005467">
    <property type="entry name" value="His_kinase_dom"/>
</dbReference>
<evidence type="ECO:0000259" key="10">
    <source>
        <dbReference type="PROSITE" id="PS50109"/>
    </source>
</evidence>
<keyword evidence="9" id="KW-0472">Membrane</keyword>
<protein>
    <recommendedName>
        <fullName evidence="2">histidine kinase</fullName>
        <ecNumber evidence="2">2.7.13.3</ecNumber>
    </recommendedName>
</protein>
<evidence type="ECO:0000256" key="8">
    <source>
        <dbReference type="SAM" id="Coils"/>
    </source>
</evidence>
<name>A0A2W5NAQ6_9SPHN</name>
<feature type="transmembrane region" description="Helical" evidence="9">
    <location>
        <begin position="213"/>
        <end position="236"/>
    </location>
</feature>
<comment type="catalytic activity">
    <reaction evidence="1">
        <text>ATP + protein L-histidine = ADP + protein N-phospho-L-histidine.</text>
        <dbReference type="EC" id="2.7.13.3"/>
    </reaction>
</comment>
<dbReference type="SUPFAM" id="SSF47384">
    <property type="entry name" value="Homodimeric domain of signal transducing histidine kinase"/>
    <property type="match status" value="1"/>
</dbReference>
<keyword evidence="3 7" id="KW-0597">Phosphoprotein</keyword>
<feature type="modified residue" description="4-aspartylphosphate" evidence="7">
    <location>
        <position position="823"/>
    </location>
</feature>
<dbReference type="EMBL" id="QFPX01000036">
    <property type="protein sequence ID" value="PZQ50591.1"/>
    <property type="molecule type" value="Genomic_DNA"/>
</dbReference>
<evidence type="ECO:0000256" key="4">
    <source>
        <dbReference type="ARBA" id="ARBA00022679"/>
    </source>
</evidence>
<dbReference type="Pfam" id="PF00512">
    <property type="entry name" value="HisKA"/>
    <property type="match status" value="1"/>
</dbReference>
<dbReference type="CDD" id="cd16922">
    <property type="entry name" value="HATPase_EvgS-ArcB-TorS-like"/>
    <property type="match status" value="1"/>
</dbReference>
<dbReference type="SUPFAM" id="SSF52172">
    <property type="entry name" value="CheY-like"/>
    <property type="match status" value="3"/>
</dbReference>
<dbReference type="PANTHER" id="PTHR45339:SF1">
    <property type="entry name" value="HYBRID SIGNAL TRANSDUCTION HISTIDINE KINASE J"/>
    <property type="match status" value="1"/>
</dbReference>
<gene>
    <name evidence="12" type="ORF">DI555_22640</name>
</gene>
<evidence type="ECO:0000256" key="9">
    <source>
        <dbReference type="SAM" id="Phobius"/>
    </source>
</evidence>
<dbReference type="Pfam" id="PF02518">
    <property type="entry name" value="HATPase_c"/>
    <property type="match status" value="1"/>
</dbReference>
<dbReference type="SMART" id="SM00387">
    <property type="entry name" value="HATPase_c"/>
    <property type="match status" value="1"/>
</dbReference>
<dbReference type="PROSITE" id="PS50109">
    <property type="entry name" value="HIS_KIN"/>
    <property type="match status" value="1"/>
</dbReference>
<reference evidence="12 13" key="1">
    <citation type="submission" date="2017-08" db="EMBL/GenBank/DDBJ databases">
        <title>Infants hospitalized years apart are colonized by the same room-sourced microbial strains.</title>
        <authorList>
            <person name="Brooks B."/>
            <person name="Olm M.R."/>
            <person name="Firek B.A."/>
            <person name="Baker R."/>
            <person name="Thomas B.C."/>
            <person name="Morowitz M.J."/>
            <person name="Banfield J.F."/>
        </authorList>
    </citation>
    <scope>NUCLEOTIDE SEQUENCE [LARGE SCALE GENOMIC DNA]</scope>
    <source>
        <strain evidence="12">S2_005_002_R2_33</strain>
    </source>
</reference>
<evidence type="ECO:0000313" key="13">
    <source>
        <dbReference type="Proteomes" id="UP000249082"/>
    </source>
</evidence>
<evidence type="ECO:0000256" key="2">
    <source>
        <dbReference type="ARBA" id="ARBA00012438"/>
    </source>
</evidence>
<dbReference type="InterPro" id="IPR036097">
    <property type="entry name" value="HisK_dim/P_sf"/>
</dbReference>
<feature type="domain" description="Histidine kinase" evidence="10">
    <location>
        <begin position="496"/>
        <end position="718"/>
    </location>
</feature>
<organism evidence="12 13">
    <name type="scientific">Novosphingobium pentaromativorans</name>
    <dbReference type="NCBI Taxonomy" id="205844"/>
    <lineage>
        <taxon>Bacteria</taxon>
        <taxon>Pseudomonadati</taxon>
        <taxon>Pseudomonadota</taxon>
        <taxon>Alphaproteobacteria</taxon>
        <taxon>Sphingomonadales</taxon>
        <taxon>Sphingomonadaceae</taxon>
        <taxon>Novosphingobium</taxon>
    </lineage>
</organism>